<feature type="transmembrane region" description="Helical" evidence="1">
    <location>
        <begin position="58"/>
        <end position="76"/>
    </location>
</feature>
<accession>A0ABZ1C2P2</accession>
<dbReference type="InterPro" id="IPR025962">
    <property type="entry name" value="SdpI/YhfL"/>
</dbReference>
<dbReference type="RefSeq" id="WP_221031489.1">
    <property type="nucleotide sequence ID" value="NZ_CP139781.1"/>
</dbReference>
<evidence type="ECO:0000313" key="3">
    <source>
        <dbReference type="Proteomes" id="UP000738431"/>
    </source>
</evidence>
<dbReference type="EMBL" id="CP139781">
    <property type="protein sequence ID" value="WRQ85977.1"/>
    <property type="molecule type" value="Genomic_DNA"/>
</dbReference>
<gene>
    <name evidence="2" type="ORF">K1X11_014280</name>
</gene>
<keyword evidence="1" id="KW-0812">Transmembrane</keyword>
<keyword evidence="1" id="KW-1133">Transmembrane helix</keyword>
<feature type="transmembrane region" description="Helical" evidence="1">
    <location>
        <begin position="6"/>
        <end position="23"/>
    </location>
</feature>
<protein>
    <submittedName>
        <fullName evidence="2">SdpI family protein</fullName>
    </submittedName>
</protein>
<evidence type="ECO:0000256" key="1">
    <source>
        <dbReference type="SAM" id="Phobius"/>
    </source>
</evidence>
<keyword evidence="1" id="KW-0472">Membrane</keyword>
<sequence length="116" mass="13073">MNPVALINLLTGLIAALLAVPLIRQKVKMNHWYGVRTRATFASDEAWYEINRYGGWSLLGWGLVIAATGLVGFAIPEPSWNTYNLIGVIITLLALVVMVILTHRHTRDYERRTKQV</sequence>
<evidence type="ECO:0000313" key="2">
    <source>
        <dbReference type="EMBL" id="WRQ85977.1"/>
    </source>
</evidence>
<dbReference type="Pfam" id="PF13630">
    <property type="entry name" value="SdpI"/>
    <property type="match status" value="1"/>
</dbReference>
<proteinExistence type="predicted"/>
<name>A0ABZ1C2P2_9BACT</name>
<organism evidence="2 3">
    <name type="scientific">Actomonas aquatica</name>
    <dbReference type="NCBI Taxonomy" id="2866162"/>
    <lineage>
        <taxon>Bacteria</taxon>
        <taxon>Pseudomonadati</taxon>
        <taxon>Verrucomicrobiota</taxon>
        <taxon>Opitutia</taxon>
        <taxon>Opitutales</taxon>
        <taxon>Opitutaceae</taxon>
        <taxon>Actomonas</taxon>
    </lineage>
</organism>
<reference evidence="2 3" key="1">
    <citation type="submission" date="2023-12" db="EMBL/GenBank/DDBJ databases">
        <title>Description of an unclassified Opitutus bacterium of Verrucomicrobiota.</title>
        <authorList>
            <person name="Zhang D.-F."/>
        </authorList>
    </citation>
    <scope>NUCLEOTIDE SEQUENCE [LARGE SCALE GENOMIC DNA]</scope>
    <source>
        <strain evidence="2 3">WL0086</strain>
    </source>
</reference>
<keyword evidence="3" id="KW-1185">Reference proteome</keyword>
<dbReference type="Proteomes" id="UP000738431">
    <property type="component" value="Chromosome"/>
</dbReference>
<feature type="transmembrane region" description="Helical" evidence="1">
    <location>
        <begin position="82"/>
        <end position="102"/>
    </location>
</feature>